<evidence type="ECO:0000259" key="12">
    <source>
        <dbReference type="PROSITE" id="PS51195"/>
    </source>
</evidence>
<gene>
    <name evidence="13" type="ORF">BT96DRAFT_873871</name>
</gene>
<evidence type="ECO:0000256" key="6">
    <source>
        <dbReference type="ARBA" id="ARBA00022840"/>
    </source>
</evidence>
<protein>
    <recommendedName>
        <fullName evidence="9">ATP-dependent RNA helicase</fullName>
        <ecNumber evidence="9">3.6.4.13</ecNumber>
    </recommendedName>
</protein>
<evidence type="ECO:0000256" key="3">
    <source>
        <dbReference type="ARBA" id="ARBA00022741"/>
    </source>
</evidence>
<proteinExistence type="inferred from homology"/>
<comment type="subcellular location">
    <subcellularLocation>
        <location evidence="1">Nucleus</location>
        <location evidence="1">Nucleolus</location>
    </subcellularLocation>
</comment>
<comment type="domain">
    <text evidence="9">The Q motif is unique to and characteristic of the DEAD box family of RNA helicases and controls ATP binding and hydrolysis.</text>
</comment>
<dbReference type="OrthoDB" id="10256233at2759"/>
<keyword evidence="7 9" id="KW-0694">RNA-binding</keyword>
<feature type="domain" description="Helicase C-terminal" evidence="11">
    <location>
        <begin position="404"/>
        <end position="557"/>
    </location>
</feature>
<dbReference type="GO" id="GO:0003724">
    <property type="term" value="F:RNA helicase activity"/>
    <property type="evidence" value="ECO:0007669"/>
    <property type="project" value="UniProtKB-EC"/>
</dbReference>
<keyword evidence="3 9" id="KW-0547">Nucleotide-binding</keyword>
<evidence type="ECO:0000256" key="5">
    <source>
        <dbReference type="ARBA" id="ARBA00022806"/>
    </source>
</evidence>
<dbReference type="InterPro" id="IPR011545">
    <property type="entry name" value="DEAD/DEAH_box_helicase_dom"/>
</dbReference>
<dbReference type="SMART" id="SM00487">
    <property type="entry name" value="DEXDc"/>
    <property type="match status" value="1"/>
</dbReference>
<keyword evidence="4 9" id="KW-0378">Hydrolase</keyword>
<evidence type="ECO:0000256" key="1">
    <source>
        <dbReference type="ARBA" id="ARBA00004604"/>
    </source>
</evidence>
<sequence length="557" mass="61772">MKTSFSTPILRRHWVRCLPLQNIRRISQAAEEYASYSHSKPVVTFEDAGLRPPLAKAIYTAFPNVKTPTEIQSTLISNVMKGKDIILQDETGSGKSFGLILALLNKPRLAFGSGPRDRKAVTSLVLVPHRDLAFQMLHWIELIVRASAGTPPPLSSIAQVLVREGDRHLTEGLPLVRTHPPHILIATPASVMEVLREDPDAFRLKELSTVALDEVDYMIETLPLNSSNNRRHQQKIQALEKHPGPARALLAEIYKDRAKLNAGSREVMVDAPSHSPQLIMSSATIRRQLKHFFFSEKQYLNREVVKIRRAVMRLHGQNELMTDQLAMHSVVSHHVLVASDDGIVNLPSAVTAEDQGIPRLSFEEPKNVEPLETFPTLSDIDPAVETRSIEFSMTPSPLNQNSLEAVAAVFALDVPSVALLVIPSETSVHRAVYDLREMGVNAHGMDLLVQDRGRTYLLKADAEPSKTNPTLLVCTSSSIRGVDLPALTHVFILGLETLLAKDNWTLTLDTYIHLCGRVGRFKKHGKVITVVEKKTVSGIEKILSTLDITPVRFNAFG</sequence>
<evidence type="ECO:0000256" key="7">
    <source>
        <dbReference type="ARBA" id="ARBA00022884"/>
    </source>
</evidence>
<evidence type="ECO:0000256" key="2">
    <source>
        <dbReference type="ARBA" id="ARBA00022552"/>
    </source>
</evidence>
<dbReference type="PANTHER" id="PTHR24031">
    <property type="entry name" value="RNA HELICASE"/>
    <property type="match status" value="1"/>
</dbReference>
<dbReference type="EMBL" id="ML769392">
    <property type="protein sequence ID" value="KAE9408205.1"/>
    <property type="molecule type" value="Genomic_DNA"/>
</dbReference>
<reference evidence="13" key="1">
    <citation type="journal article" date="2019" name="Environ. Microbiol.">
        <title>Fungal ecological strategies reflected in gene transcription - a case study of two litter decomposers.</title>
        <authorList>
            <person name="Barbi F."/>
            <person name="Kohler A."/>
            <person name="Barry K."/>
            <person name="Baskaran P."/>
            <person name="Daum C."/>
            <person name="Fauchery L."/>
            <person name="Ihrmark K."/>
            <person name="Kuo A."/>
            <person name="LaButti K."/>
            <person name="Lipzen A."/>
            <person name="Morin E."/>
            <person name="Grigoriev I.V."/>
            <person name="Henrissat B."/>
            <person name="Lindahl B."/>
            <person name="Martin F."/>
        </authorList>
    </citation>
    <scope>NUCLEOTIDE SEQUENCE</scope>
    <source>
        <strain evidence="13">JB14</strain>
    </source>
</reference>
<dbReference type="SUPFAM" id="SSF52540">
    <property type="entry name" value="P-loop containing nucleoside triphosphate hydrolases"/>
    <property type="match status" value="2"/>
</dbReference>
<dbReference type="GO" id="GO:0006364">
    <property type="term" value="P:rRNA processing"/>
    <property type="evidence" value="ECO:0007669"/>
    <property type="project" value="UniProtKB-KW"/>
</dbReference>
<evidence type="ECO:0000313" key="13">
    <source>
        <dbReference type="EMBL" id="KAE9408205.1"/>
    </source>
</evidence>
<dbReference type="GO" id="GO:0005730">
    <property type="term" value="C:nucleolus"/>
    <property type="evidence" value="ECO:0007669"/>
    <property type="project" value="UniProtKB-SubCell"/>
</dbReference>
<dbReference type="GO" id="GO:0005524">
    <property type="term" value="F:ATP binding"/>
    <property type="evidence" value="ECO:0007669"/>
    <property type="project" value="UniProtKB-UniRule"/>
</dbReference>
<dbReference type="InterPro" id="IPR027417">
    <property type="entry name" value="P-loop_NTPase"/>
</dbReference>
<comment type="similarity">
    <text evidence="9">Belongs to the DEAD box helicase family.</text>
</comment>
<comment type="catalytic activity">
    <reaction evidence="9">
        <text>ATP + H2O = ADP + phosphate + H(+)</text>
        <dbReference type="Rhea" id="RHEA:13065"/>
        <dbReference type="ChEBI" id="CHEBI:15377"/>
        <dbReference type="ChEBI" id="CHEBI:15378"/>
        <dbReference type="ChEBI" id="CHEBI:30616"/>
        <dbReference type="ChEBI" id="CHEBI:43474"/>
        <dbReference type="ChEBI" id="CHEBI:456216"/>
        <dbReference type="EC" id="3.6.4.13"/>
    </reaction>
</comment>
<dbReference type="InterPro" id="IPR014001">
    <property type="entry name" value="Helicase_ATP-bd"/>
</dbReference>
<keyword evidence="5 9" id="KW-0347">Helicase</keyword>
<name>A0A6A4IHZ2_9AGAR</name>
<dbReference type="PROSITE" id="PS51195">
    <property type="entry name" value="Q_MOTIF"/>
    <property type="match status" value="1"/>
</dbReference>
<evidence type="ECO:0000256" key="9">
    <source>
        <dbReference type="RuleBase" id="RU365068"/>
    </source>
</evidence>
<dbReference type="InterPro" id="IPR014014">
    <property type="entry name" value="RNA_helicase_DEAD_Q_motif"/>
</dbReference>
<dbReference type="Pfam" id="PF00270">
    <property type="entry name" value="DEAD"/>
    <property type="match status" value="1"/>
</dbReference>
<dbReference type="PROSITE" id="PS51194">
    <property type="entry name" value="HELICASE_CTER"/>
    <property type="match status" value="1"/>
</dbReference>
<organism evidence="13 14">
    <name type="scientific">Gymnopus androsaceus JB14</name>
    <dbReference type="NCBI Taxonomy" id="1447944"/>
    <lineage>
        <taxon>Eukaryota</taxon>
        <taxon>Fungi</taxon>
        <taxon>Dikarya</taxon>
        <taxon>Basidiomycota</taxon>
        <taxon>Agaricomycotina</taxon>
        <taxon>Agaricomycetes</taxon>
        <taxon>Agaricomycetidae</taxon>
        <taxon>Agaricales</taxon>
        <taxon>Marasmiineae</taxon>
        <taxon>Omphalotaceae</taxon>
        <taxon>Gymnopus</taxon>
    </lineage>
</organism>
<dbReference type="InterPro" id="IPR001650">
    <property type="entry name" value="Helicase_C-like"/>
</dbReference>
<dbReference type="Gene3D" id="3.40.50.300">
    <property type="entry name" value="P-loop containing nucleotide triphosphate hydrolases"/>
    <property type="match status" value="2"/>
</dbReference>
<keyword evidence="2" id="KW-0698">rRNA processing</keyword>
<dbReference type="Pfam" id="PF00271">
    <property type="entry name" value="Helicase_C"/>
    <property type="match status" value="1"/>
</dbReference>
<dbReference type="GO" id="GO:0016787">
    <property type="term" value="F:hydrolase activity"/>
    <property type="evidence" value="ECO:0007669"/>
    <property type="project" value="UniProtKB-KW"/>
</dbReference>
<dbReference type="AlphaFoldDB" id="A0A6A4IHZ2"/>
<feature type="domain" description="Helicase ATP-binding" evidence="10">
    <location>
        <begin position="76"/>
        <end position="303"/>
    </location>
</feature>
<dbReference type="EC" id="3.6.4.13" evidence="9"/>
<evidence type="ECO:0000256" key="4">
    <source>
        <dbReference type="ARBA" id="ARBA00022801"/>
    </source>
</evidence>
<evidence type="ECO:0000313" key="14">
    <source>
        <dbReference type="Proteomes" id="UP000799118"/>
    </source>
</evidence>
<comment type="function">
    <text evidence="9">RNA helicase.</text>
</comment>
<evidence type="ECO:0000256" key="8">
    <source>
        <dbReference type="PROSITE-ProRule" id="PRU00552"/>
    </source>
</evidence>
<feature type="domain" description="DEAD-box RNA helicase Q" evidence="12">
    <location>
        <begin position="43"/>
        <end position="73"/>
    </location>
</feature>
<dbReference type="SMART" id="SM00490">
    <property type="entry name" value="HELICc"/>
    <property type="match status" value="1"/>
</dbReference>
<evidence type="ECO:0000259" key="11">
    <source>
        <dbReference type="PROSITE" id="PS51194"/>
    </source>
</evidence>
<dbReference type="PROSITE" id="PS51192">
    <property type="entry name" value="HELICASE_ATP_BIND_1"/>
    <property type="match status" value="1"/>
</dbReference>
<evidence type="ECO:0000259" key="10">
    <source>
        <dbReference type="PROSITE" id="PS51192"/>
    </source>
</evidence>
<feature type="short sequence motif" description="Q motif" evidence="8">
    <location>
        <begin position="43"/>
        <end position="73"/>
    </location>
</feature>
<keyword evidence="6 9" id="KW-0067">ATP-binding</keyword>
<dbReference type="Proteomes" id="UP000799118">
    <property type="component" value="Unassembled WGS sequence"/>
</dbReference>
<dbReference type="GO" id="GO:0003723">
    <property type="term" value="F:RNA binding"/>
    <property type="evidence" value="ECO:0007669"/>
    <property type="project" value="UniProtKB-UniRule"/>
</dbReference>
<accession>A0A6A4IHZ2</accession>
<keyword evidence="14" id="KW-1185">Reference proteome</keyword>